<accession>A0ABN9Z2Z6</accession>
<evidence type="ECO:0000313" key="2">
    <source>
        <dbReference type="Proteomes" id="UP001314169"/>
    </source>
</evidence>
<proteinExistence type="predicted"/>
<protein>
    <submittedName>
        <fullName evidence="1">Uncharacterized protein</fullName>
    </submittedName>
</protein>
<reference evidence="1" key="1">
    <citation type="submission" date="2023-12" db="EMBL/GenBank/DDBJ databases">
        <authorList>
            <person name="Brown T."/>
        </authorList>
    </citation>
    <scope>NUCLEOTIDE SEQUENCE</scope>
</reference>
<dbReference type="EMBL" id="OY882858">
    <property type="protein sequence ID" value="CAK6432675.1"/>
    <property type="molecule type" value="Genomic_DNA"/>
</dbReference>
<evidence type="ECO:0000313" key="1">
    <source>
        <dbReference type="EMBL" id="CAK6432675.1"/>
    </source>
</evidence>
<name>A0ABN9Z2Z6_PIPNA</name>
<gene>
    <name evidence="1" type="ORF">MPIPNATIZW_LOCUS981</name>
</gene>
<sequence>MGSPCCPLPQCICQPFPYLTALSSQALAWPKPPLVSGPRHFSLHQVHTALKEHCAFTTLLCSRCEVPCASYLGHPNGRAEESSSVSNTEATTWLGIQDCLGKYTVSEPHLLPWAGASLGRGTPSIRLS</sequence>
<dbReference type="Proteomes" id="UP001314169">
    <property type="component" value="Chromosome 1"/>
</dbReference>
<organism evidence="1 2">
    <name type="scientific">Pipistrellus nathusii</name>
    <name type="common">Nathusius' pipistrelle</name>
    <dbReference type="NCBI Taxonomy" id="59473"/>
    <lineage>
        <taxon>Eukaryota</taxon>
        <taxon>Metazoa</taxon>
        <taxon>Chordata</taxon>
        <taxon>Craniata</taxon>
        <taxon>Vertebrata</taxon>
        <taxon>Euteleostomi</taxon>
        <taxon>Mammalia</taxon>
        <taxon>Eutheria</taxon>
        <taxon>Laurasiatheria</taxon>
        <taxon>Chiroptera</taxon>
        <taxon>Yangochiroptera</taxon>
        <taxon>Vespertilionidae</taxon>
        <taxon>Pipistrellus</taxon>
    </lineage>
</organism>
<keyword evidence="2" id="KW-1185">Reference proteome</keyword>